<organism evidence="2 3">
    <name type="scientific">Candidatus Muproteobacteria bacterium RBG_16_60_9</name>
    <dbReference type="NCBI Taxonomy" id="1817755"/>
    <lineage>
        <taxon>Bacteria</taxon>
        <taxon>Pseudomonadati</taxon>
        <taxon>Pseudomonadota</taxon>
        <taxon>Candidatus Muproteobacteria</taxon>
    </lineage>
</organism>
<feature type="transmembrane region" description="Helical" evidence="1">
    <location>
        <begin position="24"/>
        <end position="46"/>
    </location>
</feature>
<sequence>MDNNPIVIPTSEGERRLRAAVRVLMSRGVWSVIAAQLGLILLWRRVLSDDTTAASIELFVLAIALAGFLYITAGVSQALAASRDLVGLRAGLRAGTTCYGPFLWMIAKLVLLGGMLLNIAILATGGTGGASAATEFSQKMPGFIPLVQGLLGFVFVYWLPIVFVRRDFALFKTLGAALVTAWQRLPHAGYLAILTLTPALIALIAGDTMPLFAVLLINLVGGAMEWVAYAYCVGHLQDQIPG</sequence>
<dbReference type="EMBL" id="MFSP01000204">
    <property type="protein sequence ID" value="OGI61218.1"/>
    <property type="molecule type" value="Genomic_DNA"/>
</dbReference>
<keyword evidence="1" id="KW-1133">Transmembrane helix</keyword>
<feature type="transmembrane region" description="Helical" evidence="1">
    <location>
        <begin position="211"/>
        <end position="232"/>
    </location>
</feature>
<dbReference type="AlphaFoldDB" id="A0A1F6UV55"/>
<protein>
    <submittedName>
        <fullName evidence="2">Uncharacterized protein</fullName>
    </submittedName>
</protein>
<name>A0A1F6UV55_9PROT</name>
<reference evidence="2 3" key="1">
    <citation type="journal article" date="2016" name="Nat. Commun.">
        <title>Thousands of microbial genomes shed light on interconnected biogeochemical processes in an aquifer system.</title>
        <authorList>
            <person name="Anantharaman K."/>
            <person name="Brown C.T."/>
            <person name="Hug L.A."/>
            <person name="Sharon I."/>
            <person name="Castelle C.J."/>
            <person name="Probst A.J."/>
            <person name="Thomas B.C."/>
            <person name="Singh A."/>
            <person name="Wilkins M.J."/>
            <person name="Karaoz U."/>
            <person name="Brodie E.L."/>
            <person name="Williams K.H."/>
            <person name="Hubbard S.S."/>
            <person name="Banfield J.F."/>
        </authorList>
    </citation>
    <scope>NUCLEOTIDE SEQUENCE [LARGE SCALE GENOMIC DNA]</scope>
</reference>
<proteinExistence type="predicted"/>
<feature type="transmembrane region" description="Helical" evidence="1">
    <location>
        <begin position="185"/>
        <end position="205"/>
    </location>
</feature>
<evidence type="ECO:0000313" key="2">
    <source>
        <dbReference type="EMBL" id="OGI61218.1"/>
    </source>
</evidence>
<evidence type="ECO:0000256" key="1">
    <source>
        <dbReference type="SAM" id="Phobius"/>
    </source>
</evidence>
<accession>A0A1F6UV55</accession>
<comment type="caution">
    <text evidence="2">The sequence shown here is derived from an EMBL/GenBank/DDBJ whole genome shotgun (WGS) entry which is preliminary data.</text>
</comment>
<keyword evidence="1" id="KW-0472">Membrane</keyword>
<feature type="transmembrane region" description="Helical" evidence="1">
    <location>
        <begin position="102"/>
        <end position="123"/>
    </location>
</feature>
<dbReference type="Proteomes" id="UP000179076">
    <property type="component" value="Unassembled WGS sequence"/>
</dbReference>
<evidence type="ECO:0000313" key="3">
    <source>
        <dbReference type="Proteomes" id="UP000179076"/>
    </source>
</evidence>
<feature type="transmembrane region" description="Helical" evidence="1">
    <location>
        <begin position="58"/>
        <end position="81"/>
    </location>
</feature>
<keyword evidence="1" id="KW-0812">Transmembrane</keyword>
<gene>
    <name evidence="2" type="ORF">A2W18_10945</name>
</gene>
<feature type="transmembrane region" description="Helical" evidence="1">
    <location>
        <begin position="143"/>
        <end position="164"/>
    </location>
</feature>